<proteinExistence type="predicted"/>
<dbReference type="GO" id="GO:0005524">
    <property type="term" value="F:ATP binding"/>
    <property type="evidence" value="ECO:0007669"/>
    <property type="project" value="InterPro"/>
</dbReference>
<evidence type="ECO:0000259" key="1">
    <source>
        <dbReference type="PROSITE" id="PS50990"/>
    </source>
</evidence>
<comment type="caution">
    <text evidence="2">The sequence shown here is derived from an EMBL/GenBank/DDBJ whole genome shotgun (WGS) entry which is preliminary data.</text>
</comment>
<protein>
    <submittedName>
        <fullName evidence="2">C39 family peptidase</fullName>
    </submittedName>
</protein>
<gene>
    <name evidence="2" type="ORF">HS096_00725</name>
</gene>
<feature type="domain" description="Peptidase C39" evidence="1">
    <location>
        <begin position="15"/>
        <end position="144"/>
    </location>
</feature>
<dbReference type="GO" id="GO:0016020">
    <property type="term" value="C:membrane"/>
    <property type="evidence" value="ECO:0007669"/>
    <property type="project" value="InterPro"/>
</dbReference>
<evidence type="ECO:0000313" key="2">
    <source>
        <dbReference type="EMBL" id="MBE7524912.1"/>
    </source>
</evidence>
<dbReference type="AlphaFoldDB" id="A0A928TRE6"/>
<dbReference type="EMBL" id="JABTTY010000001">
    <property type="protein sequence ID" value="MBE7524912.1"/>
    <property type="molecule type" value="Genomic_DNA"/>
</dbReference>
<name>A0A928TRE6_UNCKA</name>
<accession>A0A928TRE6</accession>
<organism evidence="2 3">
    <name type="scientific">candidate division WWE3 bacterium</name>
    <dbReference type="NCBI Taxonomy" id="2053526"/>
    <lineage>
        <taxon>Bacteria</taxon>
        <taxon>Katanobacteria</taxon>
    </lineage>
</organism>
<evidence type="ECO:0000313" key="3">
    <source>
        <dbReference type="Proteomes" id="UP000710385"/>
    </source>
</evidence>
<dbReference type="Proteomes" id="UP000710385">
    <property type="component" value="Unassembled WGS sequence"/>
</dbReference>
<dbReference type="GO" id="GO:0008233">
    <property type="term" value="F:peptidase activity"/>
    <property type="evidence" value="ECO:0007669"/>
    <property type="project" value="InterPro"/>
</dbReference>
<dbReference type="InterPro" id="IPR039564">
    <property type="entry name" value="Peptidase_C39-like"/>
</dbReference>
<sequence length="154" mass="17555">MTPAKSSLRVPFFRQRTEYTCGPRALQMVLAYYGTRVTISALLKICKAKKSTGTERKHLIAAASSFGYRVHAKNDSNISAVCSYVARGIPVIVNYRHISSEGHYAVVVGCTRTDLILNDPWYGAGWRISKQDFLKRWYGYHVNKHTRWMMAVYT</sequence>
<dbReference type="PROSITE" id="PS50990">
    <property type="entry name" value="PEPTIDASE_C39"/>
    <property type="match status" value="1"/>
</dbReference>
<dbReference type="Pfam" id="PF13529">
    <property type="entry name" value="Peptidase_C39_2"/>
    <property type="match status" value="1"/>
</dbReference>
<dbReference type="InterPro" id="IPR005074">
    <property type="entry name" value="Peptidase_C39"/>
</dbReference>
<dbReference type="Gene3D" id="3.90.70.10">
    <property type="entry name" value="Cysteine proteinases"/>
    <property type="match status" value="1"/>
</dbReference>
<dbReference type="GO" id="GO:0006508">
    <property type="term" value="P:proteolysis"/>
    <property type="evidence" value="ECO:0007669"/>
    <property type="project" value="InterPro"/>
</dbReference>
<reference evidence="2" key="1">
    <citation type="submission" date="2020-05" db="EMBL/GenBank/DDBJ databases">
        <title>High-Quality Genomes of Partial-Nitritation/Anammox System by Hierarchical Clustering Based Hybrid Assembly.</title>
        <authorList>
            <person name="Liu L."/>
            <person name="Wang Y."/>
            <person name="Che Y."/>
            <person name="Chen Y."/>
            <person name="Xia Y."/>
            <person name="Luo R."/>
            <person name="Cheng S.H."/>
            <person name="Zheng C."/>
            <person name="Zhang T."/>
        </authorList>
    </citation>
    <scope>NUCLEOTIDE SEQUENCE</scope>
    <source>
        <strain evidence="2">H1_PAT1</strain>
    </source>
</reference>